<dbReference type="CDD" id="cd02808">
    <property type="entry name" value="GltS_FMN"/>
    <property type="match status" value="1"/>
</dbReference>
<reference evidence="4 5" key="1">
    <citation type="submission" date="2015-08" db="EMBL/GenBank/DDBJ databases">
        <authorList>
            <person name="Babu N.S."/>
            <person name="Beckwith C.J."/>
            <person name="Beseler K.G."/>
            <person name="Brison A."/>
            <person name="Carone J.V."/>
            <person name="Caskin T.P."/>
            <person name="Diamond M."/>
            <person name="Durham M.E."/>
            <person name="Foxe J.M."/>
            <person name="Go M."/>
            <person name="Henderson B.A."/>
            <person name="Jones I.B."/>
            <person name="McGettigan J.A."/>
            <person name="Micheletti S.J."/>
            <person name="Nasrallah M.E."/>
            <person name="Ortiz D."/>
            <person name="Piller C.R."/>
            <person name="Privatt S.R."/>
            <person name="Schneider S.L."/>
            <person name="Sharp S."/>
            <person name="Smith T.C."/>
            <person name="Stanton J.D."/>
            <person name="Ullery H.E."/>
            <person name="Wilson R.J."/>
            <person name="Serrano M.G."/>
            <person name="Buck G."/>
            <person name="Lee V."/>
            <person name="Wang Y."/>
            <person name="Carvalho R."/>
            <person name="Voegtly L."/>
            <person name="Shi R."/>
            <person name="Duckworth R."/>
            <person name="Johnson A."/>
            <person name="Loviza R."/>
            <person name="Walstead R."/>
            <person name="Shah Z."/>
            <person name="Kiflezghi M."/>
            <person name="Wade K."/>
            <person name="Ball S.L."/>
            <person name="Bradley K.W."/>
            <person name="Asai D.J."/>
            <person name="Bowman C.A."/>
            <person name="Russell D.A."/>
            <person name="Pope W.H."/>
            <person name="Jacobs-Sera D."/>
            <person name="Hendrix R.W."/>
            <person name="Hatfull G.F."/>
        </authorList>
    </citation>
    <scope>NUCLEOTIDE SEQUENCE [LARGE SCALE GENOMIC DNA]</scope>
    <source>
        <strain evidence="4 5">DSM 27648</strain>
    </source>
</reference>
<dbReference type="SUPFAM" id="SSF51395">
    <property type="entry name" value="FMN-linked oxidoreductases"/>
    <property type="match status" value="1"/>
</dbReference>
<dbReference type="PANTHER" id="PTHR43819:SF1">
    <property type="entry name" value="ARCHAEAL-TYPE GLUTAMATE SYNTHASE [NADPH]"/>
    <property type="match status" value="1"/>
</dbReference>
<dbReference type="InterPro" id="IPR027283">
    <property type="entry name" value="YerD"/>
</dbReference>
<dbReference type="GO" id="GO:0015930">
    <property type="term" value="F:glutamate synthase activity"/>
    <property type="evidence" value="ECO:0007669"/>
    <property type="project" value="InterPro"/>
</dbReference>
<dbReference type="KEGG" id="llu:AKJ09_04868"/>
<protein>
    <submittedName>
        <fullName evidence="4">Ferredoxin-dependent glutamate synthase</fullName>
    </submittedName>
</protein>
<dbReference type="InterPro" id="IPR013785">
    <property type="entry name" value="Aldolase_TIM"/>
</dbReference>
<dbReference type="Gene3D" id="3.20.20.70">
    <property type="entry name" value="Aldolase class I"/>
    <property type="match status" value="1"/>
</dbReference>
<accession>A0A0K1PYJ8</accession>
<keyword evidence="5" id="KW-1185">Reference proteome</keyword>
<evidence type="ECO:0000256" key="2">
    <source>
        <dbReference type="PIRNR" id="PIRNR006429"/>
    </source>
</evidence>
<proteinExistence type="inferred from homology"/>
<dbReference type="STRING" id="1391654.AKJ09_04868"/>
<evidence type="ECO:0000313" key="5">
    <source>
        <dbReference type="Proteomes" id="UP000064967"/>
    </source>
</evidence>
<organism evidence="4 5">
    <name type="scientific">Labilithrix luteola</name>
    <dbReference type="NCBI Taxonomy" id="1391654"/>
    <lineage>
        <taxon>Bacteria</taxon>
        <taxon>Pseudomonadati</taxon>
        <taxon>Myxococcota</taxon>
        <taxon>Polyangia</taxon>
        <taxon>Polyangiales</taxon>
        <taxon>Labilitrichaceae</taxon>
        <taxon>Labilithrix</taxon>
    </lineage>
</organism>
<dbReference type="Proteomes" id="UP000064967">
    <property type="component" value="Chromosome"/>
</dbReference>
<sequence length="544" mass="58990">MWRRTFAAESSMSPRHLFFLASIGVFALVSLLVWASPIAGIAVSVPTTALFLLGVYDLLQTKHAVRRNFPIIGRLRYLFESIRPELQQYFVESNASGRPFSRDLRSLVYQRAKNVTDTVPFGTEKDVYEVGYEWINHSLMAKHAPHEAPRVRIGGPDCKQPYDAALLNVSAMSYGSLSTNAVRALNRGAKIGKFAHNTGEGGLSPYHLEEGGDIVWQLGTGYFGCRDRQGNFEPSSFAEKAAHPNVKMIEIKLSQGAKPGHGGILPARKVTEEISRIRGVPMGEDVISPPAHGAFKTPLEMCTFIAKLRELSGGKPIGFKLCIGKRREFLAICKAMLETGITPDFITVDGGEGGTGAAPLEFSNVVGTPLTEGLVFVHNSLLGVGLRDRIRVIASGRVVTGFDIAHKLAIGADLCNSARAMMFALGCIQAQKCNTNTCPTGIATQDPELVRGLVVDDKASRVASFQKNTVKAFTEILGAAGLSTPGELRPWHVHRRVSPTESKHYGEMYEYLKSGALLGVDLPASYARAWKAAQAASFESVVSD</sequence>
<dbReference type="PIRSF" id="PIRSF006429">
    <property type="entry name" value="GOGAT_lg_2"/>
    <property type="match status" value="1"/>
</dbReference>
<name>A0A0K1PYJ8_9BACT</name>
<dbReference type="AlphaFoldDB" id="A0A0K1PYJ8"/>
<evidence type="ECO:0000259" key="3">
    <source>
        <dbReference type="Pfam" id="PF01645"/>
    </source>
</evidence>
<comment type="similarity">
    <text evidence="1 2">Belongs to the glutamate synthase family.</text>
</comment>
<dbReference type="GO" id="GO:0006537">
    <property type="term" value="P:glutamate biosynthetic process"/>
    <property type="evidence" value="ECO:0007669"/>
    <property type="project" value="InterPro"/>
</dbReference>
<dbReference type="PATRIC" id="fig|1391654.3.peg.4932"/>
<evidence type="ECO:0000313" key="4">
    <source>
        <dbReference type="EMBL" id="AKU98204.1"/>
    </source>
</evidence>
<dbReference type="PANTHER" id="PTHR43819">
    <property type="entry name" value="ARCHAEAL-TYPE GLUTAMATE SYNTHASE [NADPH]"/>
    <property type="match status" value="1"/>
</dbReference>
<dbReference type="Pfam" id="PF01645">
    <property type="entry name" value="Glu_synthase"/>
    <property type="match status" value="1"/>
</dbReference>
<dbReference type="PIRSF" id="PIRSF500060">
    <property type="entry name" value="UCP500060"/>
    <property type="match status" value="1"/>
</dbReference>
<feature type="domain" description="Glutamate synthase" evidence="3">
    <location>
        <begin position="167"/>
        <end position="482"/>
    </location>
</feature>
<dbReference type="InterPro" id="IPR002932">
    <property type="entry name" value="Glu_synthdom"/>
</dbReference>
<dbReference type="InterPro" id="IPR024188">
    <property type="entry name" value="GltB"/>
</dbReference>
<evidence type="ECO:0000256" key="1">
    <source>
        <dbReference type="ARBA" id="ARBA00009716"/>
    </source>
</evidence>
<gene>
    <name evidence="4" type="ORF">AKJ09_04868</name>
</gene>
<dbReference type="EMBL" id="CP012333">
    <property type="protein sequence ID" value="AKU98204.1"/>
    <property type="molecule type" value="Genomic_DNA"/>
</dbReference>